<organism evidence="2 3">
    <name type="scientific">Candidatus Doudnabacteria bacterium RIFCSPHIGHO2_01_FULL_46_14</name>
    <dbReference type="NCBI Taxonomy" id="1817824"/>
    <lineage>
        <taxon>Bacteria</taxon>
        <taxon>Candidatus Doudnaibacteriota</taxon>
    </lineage>
</organism>
<dbReference type="STRING" id="1817824.A2751_03410"/>
<evidence type="ECO:0000256" key="1">
    <source>
        <dbReference type="SAM" id="Phobius"/>
    </source>
</evidence>
<keyword evidence="1" id="KW-0472">Membrane</keyword>
<dbReference type="Proteomes" id="UP000176864">
    <property type="component" value="Unassembled WGS sequence"/>
</dbReference>
<reference evidence="2 3" key="1">
    <citation type="journal article" date="2016" name="Nat. Commun.">
        <title>Thousands of microbial genomes shed light on interconnected biogeochemical processes in an aquifer system.</title>
        <authorList>
            <person name="Anantharaman K."/>
            <person name="Brown C.T."/>
            <person name="Hug L.A."/>
            <person name="Sharon I."/>
            <person name="Castelle C.J."/>
            <person name="Probst A.J."/>
            <person name="Thomas B.C."/>
            <person name="Singh A."/>
            <person name="Wilkins M.J."/>
            <person name="Karaoz U."/>
            <person name="Brodie E.L."/>
            <person name="Williams K.H."/>
            <person name="Hubbard S.S."/>
            <person name="Banfield J.F."/>
        </authorList>
    </citation>
    <scope>NUCLEOTIDE SEQUENCE [LARGE SCALE GENOMIC DNA]</scope>
</reference>
<evidence type="ECO:0000313" key="2">
    <source>
        <dbReference type="EMBL" id="OGE78182.1"/>
    </source>
</evidence>
<sequence length="598" mass="63933">MRTQNKIKILQGFTLIEAVVGIGIAAILLVGVIGVFNALNRVTKVNRQQTVITNLTANELETIRNLPYSTIGTVSGNPAGNLNDQANPKILSAEGINYNIYYEVTYVDDSADGTILLGTDPAPNDYKQVKMNVQNTVTGQVNTFVTTVSPKGLEGLSNAGALYIKVFNASGQPVAGASVSITNNLVNPNIILNRQTDASGNWIEVGLPISVNGYHIVVSKSGYSSDQTYPITAGNPNPVKPDATIINGQVTQVSFAIDLVSTLNISTLNQTCQPLSNVGVNVKGSKLIGTNPNVLKFDQNFSSIAGLIALQNMEWDNYLPALLTGQNLMIYGTSPIQNINLLPGTTQSFTLNLGPETSDSLLVIVKDAATQATLQDAAVHLRKGGSQPQDYYGTTGGSVWVQNDWTGGPGQANFTDVTKYFIDDGQIEVKPSGVELLKITGDYVSNGELQPSTFDTGTASSNYSTITWMPTSQNPATTLKFQIASNNDNTTWDYKGPDGTSGTFYTVPGTSISNAHDSNRYVRYRALLSTTDEKKTPVMTSVQINYVSGCFTPGQVIFPGLTAGNNYDLDVTLAGYQTQILPGLNVNGYQTIEVLMSP</sequence>
<dbReference type="EMBL" id="MFEK01000014">
    <property type="protein sequence ID" value="OGE78182.1"/>
    <property type="molecule type" value="Genomic_DNA"/>
</dbReference>
<keyword evidence="1" id="KW-1133">Transmembrane helix</keyword>
<dbReference type="InterPro" id="IPR008969">
    <property type="entry name" value="CarboxyPept-like_regulatory"/>
</dbReference>
<dbReference type="SUPFAM" id="SSF49464">
    <property type="entry name" value="Carboxypeptidase regulatory domain-like"/>
    <property type="match status" value="1"/>
</dbReference>
<gene>
    <name evidence="2" type="ORF">A2751_03410</name>
</gene>
<evidence type="ECO:0008006" key="4">
    <source>
        <dbReference type="Google" id="ProtNLM"/>
    </source>
</evidence>
<dbReference type="PROSITE" id="PS00409">
    <property type="entry name" value="PROKAR_NTER_METHYL"/>
    <property type="match status" value="1"/>
</dbReference>
<dbReference type="Gene3D" id="2.60.40.1120">
    <property type="entry name" value="Carboxypeptidase-like, regulatory domain"/>
    <property type="match status" value="1"/>
</dbReference>
<dbReference type="InterPro" id="IPR012902">
    <property type="entry name" value="N_methyl_site"/>
</dbReference>
<comment type="caution">
    <text evidence="2">The sequence shown here is derived from an EMBL/GenBank/DDBJ whole genome shotgun (WGS) entry which is preliminary data.</text>
</comment>
<feature type="transmembrane region" description="Helical" evidence="1">
    <location>
        <begin position="12"/>
        <end position="39"/>
    </location>
</feature>
<name>A0A1F5NKZ4_9BACT</name>
<evidence type="ECO:0000313" key="3">
    <source>
        <dbReference type="Proteomes" id="UP000176864"/>
    </source>
</evidence>
<proteinExistence type="predicted"/>
<protein>
    <recommendedName>
        <fullName evidence="4">Carboxypeptidase regulatory-like domain-containing protein</fullName>
    </recommendedName>
</protein>
<keyword evidence="1" id="KW-0812">Transmembrane</keyword>
<accession>A0A1F5NKZ4</accession>
<dbReference type="AlphaFoldDB" id="A0A1F5NKZ4"/>